<protein>
    <submittedName>
        <fullName evidence="1">Uncharacterized protein</fullName>
    </submittedName>
</protein>
<dbReference type="EMBL" id="BARS01037212">
    <property type="protein sequence ID" value="GAG23763.1"/>
    <property type="molecule type" value="Genomic_DNA"/>
</dbReference>
<feature type="non-terminal residue" evidence="1">
    <location>
        <position position="74"/>
    </location>
</feature>
<accession>X0WGW0</accession>
<sequence length="74" mass="8338">MVIRQKISLTVDGKGVRHVQAGLAEKAEDADWWAFFDISEYKGKKLTVSIQPMKTEAFALITQSDKVPKGEFRP</sequence>
<evidence type="ECO:0000313" key="1">
    <source>
        <dbReference type="EMBL" id="GAG23763.1"/>
    </source>
</evidence>
<organism evidence="1">
    <name type="scientific">marine sediment metagenome</name>
    <dbReference type="NCBI Taxonomy" id="412755"/>
    <lineage>
        <taxon>unclassified sequences</taxon>
        <taxon>metagenomes</taxon>
        <taxon>ecological metagenomes</taxon>
    </lineage>
</organism>
<gene>
    <name evidence="1" type="ORF">S01H1_57087</name>
</gene>
<name>X0WGW0_9ZZZZ</name>
<reference evidence="1" key="1">
    <citation type="journal article" date="2014" name="Front. Microbiol.">
        <title>High frequency of phylogenetically diverse reductive dehalogenase-homologous genes in deep subseafloor sedimentary metagenomes.</title>
        <authorList>
            <person name="Kawai M."/>
            <person name="Futagami T."/>
            <person name="Toyoda A."/>
            <person name="Takaki Y."/>
            <person name="Nishi S."/>
            <person name="Hori S."/>
            <person name="Arai W."/>
            <person name="Tsubouchi T."/>
            <person name="Morono Y."/>
            <person name="Uchiyama I."/>
            <person name="Ito T."/>
            <person name="Fujiyama A."/>
            <person name="Inagaki F."/>
            <person name="Takami H."/>
        </authorList>
    </citation>
    <scope>NUCLEOTIDE SEQUENCE</scope>
    <source>
        <strain evidence="1">Expedition CK06-06</strain>
    </source>
</reference>
<comment type="caution">
    <text evidence="1">The sequence shown here is derived from an EMBL/GenBank/DDBJ whole genome shotgun (WGS) entry which is preliminary data.</text>
</comment>
<dbReference type="AlphaFoldDB" id="X0WGW0"/>
<proteinExistence type="predicted"/>